<dbReference type="GO" id="GO:0051603">
    <property type="term" value="P:proteolysis involved in protein catabolic process"/>
    <property type="evidence" value="ECO:0007669"/>
    <property type="project" value="TreeGrafter"/>
</dbReference>
<feature type="region of interest" description="Disordered" evidence="1">
    <location>
        <begin position="1"/>
        <end position="29"/>
    </location>
</feature>
<dbReference type="InterPro" id="IPR003959">
    <property type="entry name" value="ATPase_AAA_core"/>
</dbReference>
<keyword evidence="4" id="KW-1185">Reference proteome</keyword>
<evidence type="ECO:0000313" key="4">
    <source>
        <dbReference type="Proteomes" id="UP000289340"/>
    </source>
</evidence>
<dbReference type="SUPFAM" id="SSF52540">
    <property type="entry name" value="P-loop containing nucleoside triphosphate hydrolases"/>
    <property type="match status" value="1"/>
</dbReference>
<dbReference type="GO" id="GO:0016887">
    <property type="term" value="F:ATP hydrolysis activity"/>
    <property type="evidence" value="ECO:0007669"/>
    <property type="project" value="InterPro"/>
</dbReference>
<gene>
    <name evidence="3" type="ORF">D0Y65_027373</name>
</gene>
<protein>
    <submittedName>
        <fullName evidence="3">CLP protease regulatory subunit CLPX3, mitochondrial isoform B</fullName>
    </submittedName>
</protein>
<keyword evidence="3" id="KW-0645">Protease</keyword>
<keyword evidence="3" id="KW-0378">Hydrolase</keyword>
<dbReference type="InterPro" id="IPR027417">
    <property type="entry name" value="P-loop_NTPase"/>
</dbReference>
<dbReference type="Gene3D" id="3.40.50.300">
    <property type="entry name" value="P-loop containing nucleotide triphosphate hydrolases"/>
    <property type="match status" value="1"/>
</dbReference>
<dbReference type="Pfam" id="PF07724">
    <property type="entry name" value="AAA_2"/>
    <property type="match status" value="1"/>
</dbReference>
<accession>A0A445IP56</accession>
<feature type="domain" description="ATPase AAA-type core" evidence="2">
    <location>
        <begin position="63"/>
        <end position="118"/>
    </location>
</feature>
<comment type="caution">
    <text evidence="3">The sequence shown here is derived from an EMBL/GenBank/DDBJ whole genome shotgun (WGS) entry which is preliminary data.</text>
</comment>
<dbReference type="GO" id="GO:0005759">
    <property type="term" value="C:mitochondrial matrix"/>
    <property type="evidence" value="ECO:0007669"/>
    <property type="project" value="TreeGrafter"/>
</dbReference>
<dbReference type="GO" id="GO:0008233">
    <property type="term" value="F:peptidase activity"/>
    <property type="evidence" value="ECO:0007669"/>
    <property type="project" value="UniProtKB-KW"/>
</dbReference>
<dbReference type="PANTHER" id="PTHR48102:SF7">
    <property type="entry name" value="ATP-DEPENDENT CLP PROTEASE ATP-BINDING SUBUNIT CLPX-LIKE, MITOCHONDRIAL"/>
    <property type="match status" value="1"/>
</dbReference>
<dbReference type="Proteomes" id="UP000289340">
    <property type="component" value="Chromosome 10"/>
</dbReference>
<evidence type="ECO:0000259" key="2">
    <source>
        <dbReference type="Pfam" id="PF07724"/>
    </source>
</evidence>
<sequence length="133" mass="14572">NGELPEDWPHDHDAASAMQTPIGPWDDNKAGWVGGSNLGRDFPTPKEIFKGLDKFVIGQHMAKKAAEFNVQAAQQGIIYIDEVDKITKKAESLNISRDVSGEGVQQALLKMLEGTIVNVPEKGAWKHPRGDNI</sequence>
<dbReference type="EMBL" id="QZWG01000010">
    <property type="protein sequence ID" value="RZB87793.1"/>
    <property type="molecule type" value="Genomic_DNA"/>
</dbReference>
<feature type="non-terminal residue" evidence="3">
    <location>
        <position position="1"/>
    </location>
</feature>
<evidence type="ECO:0000256" key="1">
    <source>
        <dbReference type="SAM" id="MobiDB-lite"/>
    </source>
</evidence>
<evidence type="ECO:0000313" key="3">
    <source>
        <dbReference type="EMBL" id="RZB87793.1"/>
    </source>
</evidence>
<organism evidence="3 4">
    <name type="scientific">Glycine soja</name>
    <name type="common">Wild soybean</name>
    <dbReference type="NCBI Taxonomy" id="3848"/>
    <lineage>
        <taxon>Eukaryota</taxon>
        <taxon>Viridiplantae</taxon>
        <taxon>Streptophyta</taxon>
        <taxon>Embryophyta</taxon>
        <taxon>Tracheophyta</taxon>
        <taxon>Spermatophyta</taxon>
        <taxon>Magnoliopsida</taxon>
        <taxon>eudicotyledons</taxon>
        <taxon>Gunneridae</taxon>
        <taxon>Pentapetalae</taxon>
        <taxon>rosids</taxon>
        <taxon>fabids</taxon>
        <taxon>Fabales</taxon>
        <taxon>Fabaceae</taxon>
        <taxon>Papilionoideae</taxon>
        <taxon>50 kb inversion clade</taxon>
        <taxon>NPAAA clade</taxon>
        <taxon>indigoferoid/millettioid clade</taxon>
        <taxon>Phaseoleae</taxon>
        <taxon>Glycine</taxon>
        <taxon>Glycine subgen. Soja</taxon>
    </lineage>
</organism>
<dbReference type="InterPro" id="IPR050052">
    <property type="entry name" value="ATP-dep_Clp_protease_ClpX"/>
</dbReference>
<dbReference type="AlphaFoldDB" id="A0A445IP56"/>
<name>A0A445IP56_GLYSO</name>
<proteinExistence type="predicted"/>
<dbReference type="PANTHER" id="PTHR48102">
    <property type="entry name" value="ATP-DEPENDENT CLP PROTEASE ATP-BINDING SUBUNIT CLPX-LIKE, MITOCHONDRIAL-RELATED"/>
    <property type="match status" value="1"/>
</dbReference>
<dbReference type="GO" id="GO:0005524">
    <property type="term" value="F:ATP binding"/>
    <property type="evidence" value="ECO:0007669"/>
    <property type="project" value="InterPro"/>
</dbReference>
<reference evidence="3 4" key="1">
    <citation type="submission" date="2018-09" db="EMBL/GenBank/DDBJ databases">
        <title>A high-quality reference genome of wild soybean provides a powerful tool to mine soybean genomes.</title>
        <authorList>
            <person name="Xie M."/>
            <person name="Chung C.Y.L."/>
            <person name="Li M.-W."/>
            <person name="Wong F.-L."/>
            <person name="Chan T.-F."/>
            <person name="Lam H.-M."/>
        </authorList>
    </citation>
    <scope>NUCLEOTIDE SEQUENCE [LARGE SCALE GENOMIC DNA]</scope>
    <source>
        <strain evidence="4">cv. W05</strain>
        <tissue evidence="3">Hypocotyl of etiolated seedlings</tissue>
    </source>
</reference>